<dbReference type="InterPro" id="IPR023375">
    <property type="entry name" value="ADC_dom_sf"/>
</dbReference>
<gene>
    <name evidence="2" type="ORF">SAMN05421769_3224</name>
</gene>
<dbReference type="Proteomes" id="UP000184782">
    <property type="component" value="Unassembled WGS sequence"/>
</dbReference>
<organism evidence="2 3">
    <name type="scientific">Chryseobacterium scophthalmum</name>
    <dbReference type="NCBI Taxonomy" id="59733"/>
    <lineage>
        <taxon>Bacteria</taxon>
        <taxon>Pseudomonadati</taxon>
        <taxon>Bacteroidota</taxon>
        <taxon>Flavobacteriia</taxon>
        <taxon>Flavobacteriales</taxon>
        <taxon>Weeksellaceae</taxon>
        <taxon>Chryseobacterium group</taxon>
        <taxon>Chryseobacterium</taxon>
    </lineage>
</organism>
<dbReference type="AlphaFoldDB" id="A0A1N6IAK5"/>
<reference evidence="3" key="1">
    <citation type="submission" date="2016-12" db="EMBL/GenBank/DDBJ databases">
        <authorList>
            <person name="Varghese N."/>
            <person name="Submissions S."/>
        </authorList>
    </citation>
    <scope>NUCLEOTIDE SEQUENCE [LARGE SCALE GENOMIC DNA]</scope>
    <source>
        <strain evidence="3">DSM 16779</strain>
    </source>
</reference>
<dbReference type="Gene3D" id="2.40.400.10">
    <property type="entry name" value="Acetoacetate decarboxylase-like"/>
    <property type="match status" value="1"/>
</dbReference>
<dbReference type="STRING" id="59733.SAMN05421769_3224"/>
<evidence type="ECO:0000313" key="2">
    <source>
        <dbReference type="EMBL" id="SIO29056.1"/>
    </source>
</evidence>
<dbReference type="OrthoDB" id="3762237at2"/>
<feature type="signal peptide" evidence="1">
    <location>
        <begin position="1"/>
        <end position="21"/>
    </location>
</feature>
<evidence type="ECO:0000256" key="1">
    <source>
        <dbReference type="SAM" id="SignalP"/>
    </source>
</evidence>
<feature type="chain" id="PRO_5009936593" description="Acetoacetate decarboxylase (ADC)" evidence="1">
    <location>
        <begin position="22"/>
        <end position="357"/>
    </location>
</feature>
<name>A0A1N6IAK5_9FLAO</name>
<evidence type="ECO:0000313" key="3">
    <source>
        <dbReference type="Proteomes" id="UP000184782"/>
    </source>
</evidence>
<dbReference type="EMBL" id="FSRQ01000003">
    <property type="protein sequence ID" value="SIO29056.1"/>
    <property type="molecule type" value="Genomic_DNA"/>
</dbReference>
<keyword evidence="1" id="KW-0732">Signal</keyword>
<accession>A0A1N6IAK5</accession>
<keyword evidence="3" id="KW-1185">Reference proteome</keyword>
<dbReference type="SUPFAM" id="SSF160104">
    <property type="entry name" value="Acetoacetate decarboxylase-like"/>
    <property type="match status" value="1"/>
</dbReference>
<proteinExistence type="predicted"/>
<dbReference type="RefSeq" id="WP_084550688.1">
    <property type="nucleotide sequence ID" value="NZ_FSRQ01000003.1"/>
</dbReference>
<sequence>MNTFKMLVIAASMGMYSNVMAAIYVKGTISFNSQIADKNVSISEWNKNYSKMDTLKSNQTIINLGGHQVPVLKGGLYDRFRSNPPLAVVEKEAPEIDLSWFKTIQKQKKEVGFTTYSPNFYYSNSSITAIYTADMKMLKKLIPAEVRDIVKPISITPGRGLVAITAYAYHYCDNDSYNELSISIVTTKPNSTNWGVFSLMKELKNKNLWGYVLKLPVDTELARVRGVVGYNLPKWLIPMKYSDQGEMMKFDFYDESGKMDFSMGGKKLAIGDVQPDIVRSNFINKDRNGQLTHGYTDVRAIKKASSKKKEDLQLKLTDGPLSTFIKSLHLGKMMRYDYQPEFQAALYTPELTDESKK</sequence>
<evidence type="ECO:0008006" key="4">
    <source>
        <dbReference type="Google" id="ProtNLM"/>
    </source>
</evidence>
<protein>
    <recommendedName>
        <fullName evidence="4">Acetoacetate decarboxylase (ADC)</fullName>
    </recommendedName>
</protein>